<evidence type="ECO:0000313" key="2">
    <source>
        <dbReference type="Proteomes" id="UP000001845"/>
    </source>
</evidence>
<sequence length="86" mass="9688">MSTLDFALMIIVKIIIHNSANPNSDKYIQLNNLSALLPHDLIKNNVTTNPHKIIVVHNPTVESKKYPVNMYLITNANIKNINIAKL</sequence>
<dbReference type="AlphaFoldDB" id="D5E4N6"/>
<gene>
    <name evidence="1" type="ordered locus">MCRO_0046</name>
</gene>
<proteinExistence type="predicted"/>
<reference evidence="1 2" key="3">
    <citation type="journal article" date="2011" name="J. Bacteriol.">
        <title>Genome sequences of Mycoplasma alligatoris A21JP2T and Mycoplasma crocodyli MP145T.</title>
        <authorList>
            <person name="Brown D.R."/>
            <person name="Farmerie W.G."/>
            <person name="May M."/>
            <person name="Benders G.A."/>
            <person name="Durkin A.S."/>
            <person name="Hlavinka K."/>
            <person name="Hostetler J."/>
            <person name="Jackson J."/>
            <person name="Johnson J."/>
            <person name="Miller R.H."/>
            <person name="Paralanov V."/>
            <person name="Radune D."/>
            <person name="Szczypinski B."/>
            <person name="Glass J.I."/>
        </authorList>
    </citation>
    <scope>NUCLEOTIDE SEQUENCE [LARGE SCALE GENOMIC DNA]</scope>
    <source>
        <strain evidence="2">ATCC 51981 / MP145</strain>
    </source>
</reference>
<dbReference type="RefSeq" id="WP_013054604.1">
    <property type="nucleotide sequence ID" value="NC_014014.1"/>
</dbReference>
<dbReference type="HOGENOM" id="CLU_2494531_0_0_14"/>
<dbReference type="KEGG" id="mcd:MCRO_0046"/>
<reference key="2">
    <citation type="submission" date="2010-03" db="EMBL/GenBank/DDBJ databases">
        <authorList>
            <person name="Ma Z."/>
            <person name="Wang X."/>
            <person name="Liu H."/>
        </authorList>
    </citation>
    <scope>NUCLEOTIDE SEQUENCE</scope>
    <source>
        <strain>MP145</strain>
    </source>
</reference>
<organism evidence="1 2">
    <name type="scientific">Mycoplasma crocodyli (strain ATCC 51981 / MP145)</name>
    <dbReference type="NCBI Taxonomy" id="512564"/>
    <lineage>
        <taxon>Bacteria</taxon>
        <taxon>Bacillati</taxon>
        <taxon>Mycoplasmatota</taxon>
        <taxon>Mollicutes</taxon>
        <taxon>Mycoplasmataceae</taxon>
        <taxon>Mycoplasma</taxon>
    </lineage>
</organism>
<accession>D5E4N6</accession>
<dbReference type="EMBL" id="CP001991">
    <property type="protein sequence ID" value="ADE19828.1"/>
    <property type="molecule type" value="Genomic_DNA"/>
</dbReference>
<evidence type="ECO:0000313" key="1">
    <source>
        <dbReference type="EMBL" id="ADE19828.1"/>
    </source>
</evidence>
<reference evidence="2" key="1">
    <citation type="submission" date="2010-03" db="EMBL/GenBank/DDBJ databases">
        <title>The complete genome of Mycoplasma crocodyli MP145.</title>
        <authorList>
            <person name="Glass J.I."/>
            <person name="Durkin A.S."/>
            <person name="Hostetler J."/>
            <person name="Jackson J."/>
            <person name="Johnson J."/>
            <person name="May M.A."/>
            <person name="Paralanov V."/>
            <person name="Radune D."/>
            <person name="Szczypinski B."/>
            <person name="Brown D.R."/>
        </authorList>
    </citation>
    <scope>NUCLEOTIDE SEQUENCE [LARGE SCALE GENOMIC DNA]</scope>
    <source>
        <strain evidence="2">ATCC 51981 / MP145</strain>
    </source>
</reference>
<keyword evidence="2" id="KW-1185">Reference proteome</keyword>
<dbReference type="Proteomes" id="UP000001845">
    <property type="component" value="Chromosome"/>
</dbReference>
<protein>
    <submittedName>
        <fullName evidence="1">Uncharacterized protein</fullName>
    </submittedName>
</protein>
<name>D5E4N6_MYCCM</name>